<dbReference type="PANTHER" id="PTHR47219">
    <property type="entry name" value="RAB GTPASE-ACTIVATING PROTEIN 1-LIKE"/>
    <property type="match status" value="1"/>
</dbReference>
<reference evidence="5" key="1">
    <citation type="submission" date="2020-11" db="EMBL/GenBank/DDBJ databases">
        <authorList>
            <person name="Tran Van P."/>
        </authorList>
    </citation>
    <scope>NUCLEOTIDE SEQUENCE</scope>
</reference>
<accession>A0A7R8W798</accession>
<evidence type="ECO:0000256" key="4">
    <source>
        <dbReference type="SAM" id="MobiDB-lite"/>
    </source>
</evidence>
<evidence type="ECO:0000256" key="2">
    <source>
        <dbReference type="ARBA" id="ARBA00023054"/>
    </source>
</evidence>
<dbReference type="FunFam" id="1.10.472.80:FF:000002">
    <property type="entry name" value="Ecotropic viral integration site 5"/>
    <property type="match status" value="1"/>
</dbReference>
<evidence type="ECO:0000313" key="5">
    <source>
        <dbReference type="EMBL" id="CAD7223707.1"/>
    </source>
</evidence>
<feature type="coiled-coil region" evidence="3">
    <location>
        <begin position="364"/>
        <end position="536"/>
    </location>
</feature>
<dbReference type="Gene3D" id="1.10.472.80">
    <property type="entry name" value="Ypt/Rab-GAP domain of gyp1p, domain 3"/>
    <property type="match status" value="1"/>
</dbReference>
<gene>
    <name evidence="5" type="ORF">CTOB1V02_LOCUS1687</name>
</gene>
<dbReference type="InterPro" id="IPR035969">
    <property type="entry name" value="Rab-GAP_TBC_sf"/>
</dbReference>
<dbReference type="Pfam" id="PF00566">
    <property type="entry name" value="RabGAP-TBC"/>
    <property type="match status" value="1"/>
</dbReference>
<evidence type="ECO:0000256" key="3">
    <source>
        <dbReference type="SAM" id="Coils"/>
    </source>
</evidence>
<dbReference type="EMBL" id="OB660242">
    <property type="protein sequence ID" value="CAD7223707.1"/>
    <property type="molecule type" value="Genomic_DNA"/>
</dbReference>
<sequence length="549" mass="63952">MKLDGSDPLRGSCNGGDVNTAFGQGAGERGRRVDRGVGQEGRSSSLQSHHLAAPGWITGLPPQEQVIRRDIARTYPEHDFFKEKDGFGQESLFNVMKAYSLHDREVGYCQGSAFIVGLLLMQVNRLRLQMPEEEAFATFVRLMQEYRLREMFKPTMSELGLCMFQLETLVQELIPELHQHFQAQSFYTSMYASSWFLTLFTTSVSVSVASRIMDVFLLEGIEIVFRVAVAVLTTGRDKLLQQDMEGMLRYFQREMPEEFAADPDALFHVAFNIKYNAKKMKKLEKDYTVMKTKEQEDQVELRRLRMENRLLRQKSMMLERESAELADRLLQDQVNRANLQEDTFEINRELSMIRERDSITQLKLLQAEERIRKLSYMMEELVQQKEELIRLLQEELVKTRLKGAEDEATIKDLKEKVAELEEAQVNANYVRRAEEDVQACLEREESWSVREKEAEEQRRAQERRYADLESQMKEELMLGRIREAENSQKIAELTQKISSLEFRNQEMLVEEEIIRRPAESDSIKELQDKVSELKAEVSPVPFDLKLHEG</sequence>
<protein>
    <submittedName>
        <fullName evidence="5">Uncharacterized protein</fullName>
    </submittedName>
</protein>
<dbReference type="PROSITE" id="PS50086">
    <property type="entry name" value="TBC_RABGAP"/>
    <property type="match status" value="1"/>
</dbReference>
<dbReference type="InterPro" id="IPR000195">
    <property type="entry name" value="Rab-GAP-TBC_dom"/>
</dbReference>
<dbReference type="SMART" id="SM00164">
    <property type="entry name" value="TBC"/>
    <property type="match status" value="1"/>
</dbReference>
<keyword evidence="1" id="KW-0343">GTPase activation</keyword>
<dbReference type="InterPro" id="IPR050302">
    <property type="entry name" value="Rab_GAP_TBC_domain"/>
</dbReference>
<proteinExistence type="predicted"/>
<keyword evidence="2 3" id="KW-0175">Coiled coil</keyword>
<feature type="compositionally biased region" description="Basic and acidic residues" evidence="4">
    <location>
        <begin position="28"/>
        <end position="37"/>
    </location>
</feature>
<name>A0A7R8W798_9CRUS</name>
<dbReference type="Gene3D" id="1.10.8.270">
    <property type="entry name" value="putative rabgap domain of human tbc1 domain family member 14 like domains"/>
    <property type="match status" value="1"/>
</dbReference>
<dbReference type="OrthoDB" id="295078at2759"/>
<dbReference type="AlphaFoldDB" id="A0A7R8W798"/>
<dbReference type="FunFam" id="1.10.8.270:FF:000001">
    <property type="entry name" value="TBC1 domain family member 1"/>
    <property type="match status" value="1"/>
</dbReference>
<dbReference type="PANTHER" id="PTHR47219:SF22">
    <property type="entry name" value="RAB-GAP TBC DOMAIN-CONTAINING PROTEIN"/>
    <property type="match status" value="1"/>
</dbReference>
<organism evidence="5">
    <name type="scientific">Cyprideis torosa</name>
    <dbReference type="NCBI Taxonomy" id="163714"/>
    <lineage>
        <taxon>Eukaryota</taxon>
        <taxon>Metazoa</taxon>
        <taxon>Ecdysozoa</taxon>
        <taxon>Arthropoda</taxon>
        <taxon>Crustacea</taxon>
        <taxon>Oligostraca</taxon>
        <taxon>Ostracoda</taxon>
        <taxon>Podocopa</taxon>
        <taxon>Podocopida</taxon>
        <taxon>Cytherocopina</taxon>
        <taxon>Cytheroidea</taxon>
        <taxon>Cytherideidae</taxon>
        <taxon>Cyprideis</taxon>
    </lineage>
</organism>
<dbReference type="GO" id="GO:0005096">
    <property type="term" value="F:GTPase activator activity"/>
    <property type="evidence" value="ECO:0007669"/>
    <property type="project" value="UniProtKB-KW"/>
</dbReference>
<feature type="region of interest" description="Disordered" evidence="4">
    <location>
        <begin position="1"/>
        <end position="49"/>
    </location>
</feature>
<dbReference type="SUPFAM" id="SSF47923">
    <property type="entry name" value="Ypt/Rab-GAP domain of gyp1p"/>
    <property type="match status" value="2"/>
</dbReference>
<evidence type="ECO:0000256" key="1">
    <source>
        <dbReference type="ARBA" id="ARBA00022468"/>
    </source>
</evidence>
<dbReference type="GO" id="GO:0031267">
    <property type="term" value="F:small GTPase binding"/>
    <property type="evidence" value="ECO:0007669"/>
    <property type="project" value="TreeGrafter"/>
</dbReference>